<accession>A0A243W993</accession>
<sequence length="288" mass="34125">MLNTDYKRTPNELIARYTLEPSIKDIFVEGDSDRAIFVNYIKRRNLLYNVYTIDTIDTRDLKIISLGNIGHKNRVESLSSFFEEKLGIRKICLFCISDKDYDFFYEDTINNSYLLKTDFSSIESYSFNVEVMQKLINASFFKSAFLANEFIGKIIPAIKFLYLVRLVRYQMNYTWAKVEVEKAIEIDKKGNISFDLMGYILKLASRNHEVYSRQQEFIERYNGLEHICLNFDYRDSMHGHDYTALLNYYFQRLGREKVTVDFFEKTVIMNIEAEDLDHYPLFITLAQC</sequence>
<organism evidence="1 2">
    <name type="scientific">Hymenobacter crusticola</name>
    <dbReference type="NCBI Taxonomy" id="1770526"/>
    <lineage>
        <taxon>Bacteria</taxon>
        <taxon>Pseudomonadati</taxon>
        <taxon>Bacteroidota</taxon>
        <taxon>Cytophagia</taxon>
        <taxon>Cytophagales</taxon>
        <taxon>Hymenobacteraceae</taxon>
        <taxon>Hymenobacter</taxon>
    </lineage>
</organism>
<dbReference type="AlphaFoldDB" id="A0A243W993"/>
<gene>
    <name evidence="1" type="ORF">BXP70_20430</name>
</gene>
<evidence type="ECO:0000313" key="2">
    <source>
        <dbReference type="Proteomes" id="UP000194873"/>
    </source>
</evidence>
<evidence type="ECO:0008006" key="3">
    <source>
        <dbReference type="Google" id="ProtNLM"/>
    </source>
</evidence>
<dbReference type="Proteomes" id="UP000194873">
    <property type="component" value="Unassembled WGS sequence"/>
</dbReference>
<name>A0A243W993_9BACT</name>
<proteinExistence type="predicted"/>
<keyword evidence="2" id="KW-1185">Reference proteome</keyword>
<dbReference type="OrthoDB" id="581541at2"/>
<reference evidence="1 2" key="1">
    <citation type="submission" date="2017-01" db="EMBL/GenBank/DDBJ databases">
        <title>A new Hymenobacter.</title>
        <authorList>
            <person name="Liang Y."/>
            <person name="Feng F."/>
        </authorList>
    </citation>
    <scope>NUCLEOTIDE SEQUENCE [LARGE SCALE GENOMIC DNA]</scope>
    <source>
        <strain evidence="1">MIMBbqt21</strain>
    </source>
</reference>
<protein>
    <recommendedName>
        <fullName evidence="3">DUF4435 domain-containing protein</fullName>
    </recommendedName>
</protein>
<dbReference type="RefSeq" id="WP_086595964.1">
    <property type="nucleotide sequence ID" value="NZ_MTSE01000013.1"/>
</dbReference>
<dbReference type="EMBL" id="MTSE01000013">
    <property type="protein sequence ID" value="OUJ71980.1"/>
    <property type="molecule type" value="Genomic_DNA"/>
</dbReference>
<comment type="caution">
    <text evidence="1">The sequence shown here is derived from an EMBL/GenBank/DDBJ whole genome shotgun (WGS) entry which is preliminary data.</text>
</comment>
<evidence type="ECO:0000313" key="1">
    <source>
        <dbReference type="EMBL" id="OUJ71980.1"/>
    </source>
</evidence>